<proteinExistence type="predicted"/>
<evidence type="ECO:0000313" key="2">
    <source>
        <dbReference type="EMBL" id="KIW98470.1"/>
    </source>
</evidence>
<evidence type="ECO:0000313" key="3">
    <source>
        <dbReference type="Proteomes" id="UP000053789"/>
    </source>
</evidence>
<dbReference type="InterPro" id="IPR010730">
    <property type="entry name" value="HET"/>
</dbReference>
<dbReference type="RefSeq" id="XP_016625139.1">
    <property type="nucleotide sequence ID" value="XM_016757890.1"/>
</dbReference>
<dbReference type="EMBL" id="KN846980">
    <property type="protein sequence ID" value="KIW98470.1"/>
    <property type="molecule type" value="Genomic_DNA"/>
</dbReference>
<dbReference type="VEuPathDB" id="FungiDB:Z519_00131"/>
<dbReference type="Pfam" id="PF06985">
    <property type="entry name" value="HET"/>
    <property type="match status" value="1"/>
</dbReference>
<dbReference type="PANTHER" id="PTHR33112">
    <property type="entry name" value="DOMAIN PROTEIN, PUTATIVE-RELATED"/>
    <property type="match status" value="1"/>
</dbReference>
<organism evidence="2 3">
    <name type="scientific">Cladophialophora bantiana (strain ATCC 10958 / CBS 173.52 / CDC B-1940 / NIH 8579)</name>
    <name type="common">Xylohypha bantiana</name>
    <dbReference type="NCBI Taxonomy" id="1442370"/>
    <lineage>
        <taxon>Eukaryota</taxon>
        <taxon>Fungi</taxon>
        <taxon>Dikarya</taxon>
        <taxon>Ascomycota</taxon>
        <taxon>Pezizomycotina</taxon>
        <taxon>Eurotiomycetes</taxon>
        <taxon>Chaetothyriomycetidae</taxon>
        <taxon>Chaetothyriales</taxon>
        <taxon>Herpotrichiellaceae</taxon>
        <taxon>Cladophialophora</taxon>
    </lineage>
</organism>
<dbReference type="PANTHER" id="PTHR33112:SF12">
    <property type="entry name" value="HETEROKARYON INCOMPATIBILITY DOMAIN-CONTAINING PROTEIN"/>
    <property type="match status" value="1"/>
</dbReference>
<dbReference type="Proteomes" id="UP000053789">
    <property type="component" value="Unassembled WGS sequence"/>
</dbReference>
<dbReference type="GeneID" id="27693059"/>
<sequence>MHDGGLDVRPKLPTTIRDATIVCEQLGERYLWIDALCIMQESSRDLKFQMLRMRQIYSAAKCTITAVSAESTAIGLFGNLPAQQLGSWKECKSEESLNAMIESSPWSSRAWCYQEEVLSHRLILFTSSGIYMQCRAGSYDANGSRLQGKESQSVSKFNAVGSILFIPPGEELESYIPAVEHYSQRKLTRKDDKINAFQGVFRRYNGKMDGETSLFCYGLPICAFDQLICWRTRRHNPHLSNQVFPTWSWLGWDDAVSFDRKMLQTACTSQVIYDPGLFYHEGVEDNLELRKPACHALTGPRFGIPAATGGNYYNNPERWLYGCMADLRLALDHVESDASNSLYAVFPNRCSQSQQPSLPPPRKITLFDLLSQPLPEIKWMDAETAAAPSVPAAKQTEEKATYGWMRPGAPDQCIMRFMVLSGEKGPKRQGEWKITMLMCLQRMEKNGHYWADERVQVMDCEIDEKSRMKIGAKVIKFKLV</sequence>
<name>A0A0D2I5D7_CLAB1</name>
<dbReference type="HOGENOM" id="CLU_568576_0_0_1"/>
<dbReference type="OrthoDB" id="4161767at2759"/>
<dbReference type="AlphaFoldDB" id="A0A0D2I5D7"/>
<gene>
    <name evidence="2" type="ORF">Z519_00131</name>
</gene>
<keyword evidence="3" id="KW-1185">Reference proteome</keyword>
<feature type="domain" description="Heterokaryon incompatibility" evidence="1">
    <location>
        <begin position="11"/>
        <end position="115"/>
    </location>
</feature>
<evidence type="ECO:0000259" key="1">
    <source>
        <dbReference type="Pfam" id="PF06985"/>
    </source>
</evidence>
<reference evidence="2" key="1">
    <citation type="submission" date="2015-01" db="EMBL/GenBank/DDBJ databases">
        <title>The Genome Sequence of Cladophialophora bantiana CBS 173.52.</title>
        <authorList>
            <consortium name="The Broad Institute Genomics Platform"/>
            <person name="Cuomo C."/>
            <person name="de Hoog S."/>
            <person name="Gorbushina A."/>
            <person name="Stielow B."/>
            <person name="Teixiera M."/>
            <person name="Abouelleil A."/>
            <person name="Chapman S.B."/>
            <person name="Priest M."/>
            <person name="Young S.K."/>
            <person name="Wortman J."/>
            <person name="Nusbaum C."/>
            <person name="Birren B."/>
        </authorList>
    </citation>
    <scope>NUCLEOTIDE SEQUENCE [LARGE SCALE GENOMIC DNA]</scope>
    <source>
        <strain evidence="2">CBS 173.52</strain>
    </source>
</reference>
<protein>
    <recommendedName>
        <fullName evidence="1">Heterokaryon incompatibility domain-containing protein</fullName>
    </recommendedName>
</protein>
<accession>A0A0D2I5D7</accession>